<keyword evidence="3" id="KW-1185">Reference proteome</keyword>
<evidence type="ECO:0000313" key="2">
    <source>
        <dbReference type="EMBL" id="AGO84674.1"/>
    </source>
</evidence>
<keyword evidence="1" id="KW-0472">Membrane</keyword>
<reference evidence="2 3" key="1">
    <citation type="journal article" date="2013" name="Science">
        <title>Pandoraviruses: amoeba viruses with genomes up to 2.5 Mb reaching that of parasitic eukaryotes.</title>
        <authorList>
            <person name="Philippe N."/>
            <person name="Legendre M."/>
            <person name="Doutre G."/>
            <person name="Coute Y."/>
            <person name="Poirot O."/>
            <person name="Lescot M."/>
            <person name="Arslan D."/>
            <person name="Seltzer V."/>
            <person name="Bertaux L."/>
            <person name="Bruley C."/>
            <person name="Garin J."/>
            <person name="Claverie J.M."/>
            <person name="Abergel C."/>
        </authorList>
    </citation>
    <scope>NUCLEOTIDE SEQUENCE [LARGE SCALE GENOMIC DNA]</scope>
</reference>
<evidence type="ECO:0000313" key="3">
    <source>
        <dbReference type="Proteomes" id="UP000204584"/>
    </source>
</evidence>
<proteinExistence type="predicted"/>
<dbReference type="GeneID" id="16606461"/>
<dbReference type="EMBL" id="KC977571">
    <property type="protein sequence ID" value="AGO84674.1"/>
    <property type="molecule type" value="Genomic_DNA"/>
</dbReference>
<organism evidence="2 3">
    <name type="scientific">Pandoravirus salinus</name>
    <dbReference type="NCBI Taxonomy" id="1349410"/>
    <lineage>
        <taxon>Viruses</taxon>
        <taxon>Pandoravirus</taxon>
    </lineage>
</organism>
<dbReference type="KEGG" id="vg:16606461"/>
<keyword evidence="1" id="KW-0812">Transmembrane</keyword>
<dbReference type="Proteomes" id="UP000204584">
    <property type="component" value="Segment"/>
</dbReference>
<feature type="transmembrane region" description="Helical" evidence="1">
    <location>
        <begin position="115"/>
        <end position="134"/>
    </location>
</feature>
<evidence type="ECO:0000256" key="1">
    <source>
        <dbReference type="SAM" id="Phobius"/>
    </source>
</evidence>
<feature type="transmembrane region" description="Helical" evidence="1">
    <location>
        <begin position="197"/>
        <end position="222"/>
    </location>
</feature>
<feature type="transmembrane region" description="Helical" evidence="1">
    <location>
        <begin position="155"/>
        <end position="177"/>
    </location>
</feature>
<accession>S4VVL0</accession>
<gene>
    <name evidence="2" type="ORF">psal_cds_712</name>
</gene>
<keyword evidence="1" id="KW-1133">Transmembrane helix</keyword>
<protein>
    <submittedName>
        <fullName evidence="2">Uncharacterized protein</fullName>
    </submittedName>
</protein>
<sequence>MSTSRAATDAHADTFATSVPATDNDLFGCAERTCPVCACRAPAPSGWQQVCGLLRRAAASAAVGTCRAVGLVVSAVPHAVAFYGAAMGIKTGVNVLTLRNSTIGCAIRLDTLCAGYVPGLVCLCAVAYATNSVASGRAPQSDRARNGALALGSRIARATIAVGATACCIVSLAPRLARTTALRVGSKCPSFVAGYQHGMTAGVVVCAAAAVAVASSLILGTVTQKDLRQARRVLARIVDVEPEPPVPFMWHHQDAPESVRLADLLLTDQN</sequence>
<dbReference type="RefSeq" id="YP_008437747.1">
    <property type="nucleotide sequence ID" value="NC_022098.1"/>
</dbReference>
<name>S4VVL0_9VIRU</name>